<feature type="region of interest" description="Disordered" evidence="1">
    <location>
        <begin position="1"/>
        <end position="128"/>
    </location>
</feature>
<gene>
    <name evidence="2" type="ORF">SLS55_002540</name>
</gene>
<comment type="caution">
    <text evidence="2">The sequence shown here is derived from an EMBL/GenBank/DDBJ whole genome shotgun (WGS) entry which is preliminary data.</text>
</comment>
<feature type="compositionally biased region" description="Low complexity" evidence="1">
    <location>
        <begin position="91"/>
        <end position="112"/>
    </location>
</feature>
<proteinExistence type="predicted"/>
<protein>
    <submittedName>
        <fullName evidence="2">Uncharacterized protein</fullName>
    </submittedName>
</protein>
<feature type="region of interest" description="Disordered" evidence="1">
    <location>
        <begin position="153"/>
        <end position="276"/>
    </location>
</feature>
<sequence>MQNHQFEACNQDTIISSQAQQSVANHERSGISNDAGNGPKVLVTSRFQEPSPTEETRLSADNSLGASAPLRQIGTEYALPQNPANTKDDTSASPGSSDQTSQSTSSTSSTLSPDVELPSPMPKPKIDEMIDKLMDEFESMFDYYLGFDIHDESVDISDTPDSDSEESDADDGVVPAMLITSPASQRSGASSTSPSSQSSILGSRAKCHTGAGEPSSAAGSSKAAAKTPARGSSKASSALGKRKIQDSGRPEDEDDDGNSERRKRQKDSEEESKGLRFACPYYQRHRLSNQGRSKMHASCIFPGFKTVARLK</sequence>
<keyword evidence="3" id="KW-1185">Reference proteome</keyword>
<dbReference type="RefSeq" id="XP_066636588.1">
    <property type="nucleotide sequence ID" value="XM_066774021.1"/>
</dbReference>
<dbReference type="Proteomes" id="UP001430584">
    <property type="component" value="Unassembled WGS sequence"/>
</dbReference>
<dbReference type="GeneID" id="92006625"/>
<evidence type="ECO:0000256" key="1">
    <source>
        <dbReference type="SAM" id="MobiDB-lite"/>
    </source>
</evidence>
<feature type="compositionally biased region" description="Polar residues" evidence="1">
    <location>
        <begin position="1"/>
        <end position="35"/>
    </location>
</feature>
<reference evidence="2 3" key="1">
    <citation type="submission" date="2024-02" db="EMBL/GenBank/DDBJ databases">
        <title>De novo assembly and annotation of 12 fungi associated with fruit tree decline syndrome in Ontario, Canada.</title>
        <authorList>
            <person name="Sulman M."/>
            <person name="Ellouze W."/>
            <person name="Ilyukhin E."/>
        </authorList>
    </citation>
    <scope>NUCLEOTIDE SEQUENCE [LARGE SCALE GENOMIC DNA]</scope>
    <source>
        <strain evidence="2 3">FDS-637</strain>
    </source>
</reference>
<feature type="compositionally biased region" description="Polar residues" evidence="1">
    <location>
        <begin position="45"/>
        <end position="65"/>
    </location>
</feature>
<dbReference type="EMBL" id="JAJVCZ030000002">
    <property type="protein sequence ID" value="KAL0263559.1"/>
    <property type="molecule type" value="Genomic_DNA"/>
</dbReference>
<feature type="compositionally biased region" description="Low complexity" evidence="1">
    <location>
        <begin position="180"/>
        <end position="229"/>
    </location>
</feature>
<organism evidence="2 3">
    <name type="scientific">Diplodia seriata</name>
    <dbReference type="NCBI Taxonomy" id="420778"/>
    <lineage>
        <taxon>Eukaryota</taxon>
        <taxon>Fungi</taxon>
        <taxon>Dikarya</taxon>
        <taxon>Ascomycota</taxon>
        <taxon>Pezizomycotina</taxon>
        <taxon>Dothideomycetes</taxon>
        <taxon>Dothideomycetes incertae sedis</taxon>
        <taxon>Botryosphaeriales</taxon>
        <taxon>Botryosphaeriaceae</taxon>
        <taxon>Diplodia</taxon>
    </lineage>
</organism>
<evidence type="ECO:0000313" key="2">
    <source>
        <dbReference type="EMBL" id="KAL0263559.1"/>
    </source>
</evidence>
<accession>A0ABR3CVH5</accession>
<feature type="compositionally biased region" description="Acidic residues" evidence="1">
    <location>
        <begin position="154"/>
        <end position="171"/>
    </location>
</feature>
<evidence type="ECO:0000313" key="3">
    <source>
        <dbReference type="Proteomes" id="UP001430584"/>
    </source>
</evidence>
<name>A0ABR3CVH5_9PEZI</name>